<dbReference type="GO" id="GO:0051087">
    <property type="term" value="F:protein-folding chaperone binding"/>
    <property type="evidence" value="ECO:0007669"/>
    <property type="project" value="InterPro"/>
</dbReference>
<evidence type="ECO:0000256" key="11">
    <source>
        <dbReference type="RuleBase" id="RU000639"/>
    </source>
</evidence>
<feature type="compositionally biased region" description="Low complexity" evidence="14">
    <location>
        <begin position="1"/>
        <end position="17"/>
    </location>
</feature>
<evidence type="ECO:0000313" key="16">
    <source>
        <dbReference type="Proteomes" id="UP000824124"/>
    </source>
</evidence>
<feature type="coiled-coil region" evidence="13">
    <location>
        <begin position="31"/>
        <end position="65"/>
    </location>
</feature>
<evidence type="ECO:0000256" key="13">
    <source>
        <dbReference type="SAM" id="Coils"/>
    </source>
</evidence>
<dbReference type="InterPro" id="IPR009012">
    <property type="entry name" value="GrpE_head"/>
</dbReference>
<gene>
    <name evidence="10 15" type="primary">grpE</name>
    <name evidence="15" type="ORF">IAB00_00215</name>
</gene>
<dbReference type="HAMAP" id="MF_01151">
    <property type="entry name" value="GrpE"/>
    <property type="match status" value="1"/>
</dbReference>
<dbReference type="PRINTS" id="PR00773">
    <property type="entry name" value="GRPEPROTEIN"/>
</dbReference>
<evidence type="ECO:0000256" key="8">
    <source>
        <dbReference type="ARBA" id="ARBA00072274"/>
    </source>
</evidence>
<dbReference type="EMBL" id="DVMH01000002">
    <property type="protein sequence ID" value="HIU09669.1"/>
    <property type="molecule type" value="Genomic_DNA"/>
</dbReference>
<dbReference type="GO" id="GO:0005737">
    <property type="term" value="C:cytoplasm"/>
    <property type="evidence" value="ECO:0007669"/>
    <property type="project" value="UniProtKB-SubCell"/>
</dbReference>
<proteinExistence type="inferred from homology"/>
<dbReference type="PANTHER" id="PTHR21237:SF23">
    <property type="entry name" value="GRPE PROTEIN HOMOLOG, MITOCHONDRIAL"/>
    <property type="match status" value="1"/>
</dbReference>
<comment type="subunit">
    <text evidence="3 10">Homodimer.</text>
</comment>
<sequence>MNETLEAAETAETMETAAEPDEQEMPTEEALATLSAAYAKLEAEKQALDNQLLRLQADFDNFRRRTRAEKEEWNQNITANFCGELLPVIDNFGRALLALKASGADESHLQGVEMIARQLGELLIAKGVERIATVGEPFDPQWHEAIGQTPVEDDAQVGIVTEEIQTGYKLGGKLLRVAMVHVGAKQ</sequence>
<reference evidence="15" key="2">
    <citation type="journal article" date="2021" name="PeerJ">
        <title>Extensive microbial diversity within the chicken gut microbiome revealed by metagenomics and culture.</title>
        <authorList>
            <person name="Gilroy R."/>
            <person name="Ravi A."/>
            <person name="Getino M."/>
            <person name="Pursley I."/>
            <person name="Horton D.L."/>
            <person name="Alikhan N.F."/>
            <person name="Baker D."/>
            <person name="Gharbi K."/>
            <person name="Hall N."/>
            <person name="Watson M."/>
            <person name="Adriaenssens E.M."/>
            <person name="Foster-Nyarko E."/>
            <person name="Jarju S."/>
            <person name="Secka A."/>
            <person name="Antonio M."/>
            <person name="Oren A."/>
            <person name="Chaudhuri R.R."/>
            <person name="La Ragione R."/>
            <person name="Hildebrand F."/>
            <person name="Pallen M.J."/>
        </authorList>
    </citation>
    <scope>NUCLEOTIDE SEQUENCE</scope>
    <source>
        <strain evidence="15">2830</strain>
    </source>
</reference>
<dbReference type="PROSITE" id="PS01071">
    <property type="entry name" value="GRPE"/>
    <property type="match status" value="1"/>
</dbReference>
<organism evidence="15 16">
    <name type="scientific">Candidatus Avidehalobacter gallistercoris</name>
    <dbReference type="NCBI Taxonomy" id="2840694"/>
    <lineage>
        <taxon>Bacteria</taxon>
        <taxon>Bacillati</taxon>
        <taxon>Bacillota</taxon>
        <taxon>Clostridia</taxon>
        <taxon>Eubacteriales</taxon>
        <taxon>Peptococcaceae</taxon>
        <taxon>Peptococcaceae incertae sedis</taxon>
        <taxon>Candidatus Avidehalobacter</taxon>
    </lineage>
</organism>
<evidence type="ECO:0000256" key="14">
    <source>
        <dbReference type="SAM" id="MobiDB-lite"/>
    </source>
</evidence>
<evidence type="ECO:0000256" key="7">
    <source>
        <dbReference type="ARBA" id="ARBA00053401"/>
    </source>
</evidence>
<evidence type="ECO:0000256" key="12">
    <source>
        <dbReference type="RuleBase" id="RU004478"/>
    </source>
</evidence>
<dbReference type="FunFam" id="2.30.22.10:FF:000001">
    <property type="entry name" value="Protein GrpE"/>
    <property type="match status" value="1"/>
</dbReference>
<dbReference type="InterPro" id="IPR013805">
    <property type="entry name" value="GrpE_CC"/>
</dbReference>
<reference evidence="15" key="1">
    <citation type="submission" date="2020-10" db="EMBL/GenBank/DDBJ databases">
        <authorList>
            <person name="Gilroy R."/>
        </authorList>
    </citation>
    <scope>NUCLEOTIDE SEQUENCE</scope>
    <source>
        <strain evidence="15">2830</strain>
    </source>
</reference>
<dbReference type="GO" id="GO:0006457">
    <property type="term" value="P:protein folding"/>
    <property type="evidence" value="ECO:0007669"/>
    <property type="project" value="InterPro"/>
</dbReference>
<dbReference type="Proteomes" id="UP000824124">
    <property type="component" value="Unassembled WGS sequence"/>
</dbReference>
<keyword evidence="4 10" id="KW-0963">Cytoplasm</keyword>
<evidence type="ECO:0000256" key="10">
    <source>
        <dbReference type="HAMAP-Rule" id="MF_01151"/>
    </source>
</evidence>
<dbReference type="InterPro" id="IPR000740">
    <property type="entry name" value="GrpE"/>
</dbReference>
<dbReference type="GO" id="GO:0042803">
    <property type="term" value="F:protein homodimerization activity"/>
    <property type="evidence" value="ECO:0007669"/>
    <property type="project" value="InterPro"/>
</dbReference>
<dbReference type="AlphaFoldDB" id="A0A9D1HI30"/>
<name>A0A9D1HI30_9FIRM</name>
<dbReference type="Pfam" id="PF01025">
    <property type="entry name" value="GrpE"/>
    <property type="match status" value="1"/>
</dbReference>
<evidence type="ECO:0000313" key="15">
    <source>
        <dbReference type="EMBL" id="HIU09669.1"/>
    </source>
</evidence>
<dbReference type="Gene3D" id="2.30.22.10">
    <property type="entry name" value="Head domain of nucleotide exchange factor GrpE"/>
    <property type="match status" value="1"/>
</dbReference>
<keyword evidence="13" id="KW-0175">Coiled coil</keyword>
<dbReference type="SUPFAM" id="SSF58014">
    <property type="entry name" value="Coiled-coil domain of nucleotide exchange factor GrpE"/>
    <property type="match status" value="1"/>
</dbReference>
<comment type="function">
    <text evidence="7 10 11">Participates actively in the response to hyperosmotic and heat shock by preventing the aggregation of stress-denatured proteins, in association with DnaK and GrpE. It is the nucleotide exchange factor for DnaK and may function as a thermosensor. Unfolded proteins bind initially to DnaJ; upon interaction with the DnaJ-bound protein, DnaK hydrolyzes its bound ATP, resulting in the formation of a stable complex. GrpE releases ADP from DnaK; ATP binding to DnaK triggers the release of the substrate protein, thus completing the reaction cycle. Several rounds of ATP-dependent interactions between DnaJ, DnaK and GrpE are required for fully efficient folding.</text>
</comment>
<evidence type="ECO:0000256" key="2">
    <source>
        <dbReference type="ARBA" id="ARBA00009054"/>
    </source>
</evidence>
<accession>A0A9D1HI30</accession>
<keyword evidence="6 10" id="KW-0143">Chaperone</keyword>
<dbReference type="CDD" id="cd00446">
    <property type="entry name" value="GrpE"/>
    <property type="match status" value="1"/>
</dbReference>
<dbReference type="Gene3D" id="3.90.20.20">
    <property type="match status" value="1"/>
</dbReference>
<feature type="region of interest" description="Disordered" evidence="14">
    <location>
        <begin position="1"/>
        <end position="27"/>
    </location>
</feature>
<dbReference type="NCBIfam" id="NF010738">
    <property type="entry name" value="PRK14140.1"/>
    <property type="match status" value="1"/>
</dbReference>
<feature type="compositionally biased region" description="Acidic residues" evidence="14">
    <location>
        <begin position="18"/>
        <end position="27"/>
    </location>
</feature>
<comment type="subcellular location">
    <subcellularLocation>
        <location evidence="1 10">Cytoplasm</location>
    </subcellularLocation>
</comment>
<evidence type="ECO:0000256" key="4">
    <source>
        <dbReference type="ARBA" id="ARBA00022490"/>
    </source>
</evidence>
<evidence type="ECO:0000256" key="1">
    <source>
        <dbReference type="ARBA" id="ARBA00004496"/>
    </source>
</evidence>
<dbReference type="GO" id="GO:0051082">
    <property type="term" value="F:unfolded protein binding"/>
    <property type="evidence" value="ECO:0007669"/>
    <property type="project" value="TreeGrafter"/>
</dbReference>
<keyword evidence="5 10" id="KW-0346">Stress response</keyword>
<protein>
    <recommendedName>
        <fullName evidence="8 10">Protein GrpE</fullName>
    </recommendedName>
    <alternativeName>
        <fullName evidence="9 10">HSP-70 cofactor</fullName>
    </alternativeName>
</protein>
<evidence type="ECO:0000256" key="5">
    <source>
        <dbReference type="ARBA" id="ARBA00023016"/>
    </source>
</evidence>
<evidence type="ECO:0000256" key="3">
    <source>
        <dbReference type="ARBA" id="ARBA00011738"/>
    </source>
</evidence>
<comment type="similarity">
    <text evidence="2 10 12">Belongs to the GrpE family.</text>
</comment>
<evidence type="ECO:0000256" key="6">
    <source>
        <dbReference type="ARBA" id="ARBA00023186"/>
    </source>
</evidence>
<dbReference type="SUPFAM" id="SSF51064">
    <property type="entry name" value="Head domain of nucleotide exchange factor GrpE"/>
    <property type="match status" value="1"/>
</dbReference>
<evidence type="ECO:0000256" key="9">
    <source>
        <dbReference type="ARBA" id="ARBA00076414"/>
    </source>
</evidence>
<dbReference type="PANTHER" id="PTHR21237">
    <property type="entry name" value="GRPE PROTEIN"/>
    <property type="match status" value="1"/>
</dbReference>
<comment type="caution">
    <text evidence="15">The sequence shown here is derived from an EMBL/GenBank/DDBJ whole genome shotgun (WGS) entry which is preliminary data.</text>
</comment>
<dbReference type="GO" id="GO:0000774">
    <property type="term" value="F:adenyl-nucleotide exchange factor activity"/>
    <property type="evidence" value="ECO:0007669"/>
    <property type="project" value="InterPro"/>
</dbReference>